<evidence type="ECO:0000259" key="4">
    <source>
        <dbReference type="PROSITE" id="PS50949"/>
    </source>
</evidence>
<dbReference type="Gene3D" id="1.20.120.530">
    <property type="entry name" value="GntR ligand-binding domain-like"/>
    <property type="match status" value="1"/>
</dbReference>
<keyword evidence="2" id="KW-0238">DNA-binding</keyword>
<dbReference type="GO" id="GO:0003677">
    <property type="term" value="F:DNA binding"/>
    <property type="evidence" value="ECO:0007669"/>
    <property type="project" value="UniProtKB-KW"/>
</dbReference>
<dbReference type="EMBL" id="LNTU01000038">
    <property type="protein sequence ID" value="KXF75324.1"/>
    <property type="molecule type" value="Genomic_DNA"/>
</dbReference>
<reference evidence="5 6" key="1">
    <citation type="submission" date="2015-11" db="EMBL/GenBank/DDBJ databases">
        <title>Draft genome sequence of Paramesorhizobium deserti A-3-E, a strain highly resistant to diverse beta-lactam antibiotics.</title>
        <authorList>
            <person name="Lv R."/>
            <person name="Yang X."/>
            <person name="Fang N."/>
            <person name="Guo J."/>
            <person name="Luo X."/>
            <person name="Peng F."/>
            <person name="Yang R."/>
            <person name="Cui Y."/>
            <person name="Fang C."/>
            <person name="Song Y."/>
        </authorList>
    </citation>
    <scope>NUCLEOTIDE SEQUENCE [LARGE SCALE GENOMIC DNA]</scope>
    <source>
        <strain evidence="5 6">A-3-E</strain>
    </source>
</reference>
<evidence type="ECO:0000256" key="2">
    <source>
        <dbReference type="ARBA" id="ARBA00023125"/>
    </source>
</evidence>
<dbReference type="InterPro" id="IPR008920">
    <property type="entry name" value="TF_FadR/GntR_C"/>
</dbReference>
<dbReference type="InterPro" id="IPR011711">
    <property type="entry name" value="GntR_C"/>
</dbReference>
<gene>
    <name evidence="5" type="ORF">ATN84_18825</name>
</gene>
<sequence>METIGSKQARRSLSADVVEALREDISGGAYKLGDKLPTEPALIERFSVSRTVIREAIAALRADGLVESRHGVGVFVTQPRRAVPELQLLTQVNKKISDIIEELELRTSVEIEAAALAAERCSPAQEAEIQAQLDAFEKLMRAGEATVQADFEFHMAIARATNNARFEEFLAHLGRRTIPRSKLRNMDGTDDIENRDTQLHREHMAVAEAIYARDPRAAREAMRLHLGGSLQRYRVLTRRRNIPTDDKSA</sequence>
<organism evidence="5 6">
    <name type="scientific">Paramesorhizobium deserti</name>
    <dbReference type="NCBI Taxonomy" id="1494590"/>
    <lineage>
        <taxon>Bacteria</taxon>
        <taxon>Pseudomonadati</taxon>
        <taxon>Pseudomonadota</taxon>
        <taxon>Alphaproteobacteria</taxon>
        <taxon>Hyphomicrobiales</taxon>
        <taxon>Phyllobacteriaceae</taxon>
        <taxon>Paramesorhizobium</taxon>
    </lineage>
</organism>
<dbReference type="PROSITE" id="PS50949">
    <property type="entry name" value="HTH_GNTR"/>
    <property type="match status" value="1"/>
</dbReference>
<dbReference type="RefSeq" id="WP_068884528.1">
    <property type="nucleotide sequence ID" value="NZ_LNTU01000038.1"/>
</dbReference>
<feature type="domain" description="HTH gntR-type" evidence="4">
    <location>
        <begin position="11"/>
        <end position="79"/>
    </location>
</feature>
<dbReference type="InterPro" id="IPR036390">
    <property type="entry name" value="WH_DNA-bd_sf"/>
</dbReference>
<evidence type="ECO:0000313" key="6">
    <source>
        <dbReference type="Proteomes" id="UP000070107"/>
    </source>
</evidence>
<dbReference type="SUPFAM" id="SSF46785">
    <property type="entry name" value="Winged helix' DNA-binding domain"/>
    <property type="match status" value="1"/>
</dbReference>
<evidence type="ECO:0000256" key="3">
    <source>
        <dbReference type="ARBA" id="ARBA00023163"/>
    </source>
</evidence>
<comment type="caution">
    <text evidence="5">The sequence shown here is derived from an EMBL/GenBank/DDBJ whole genome shotgun (WGS) entry which is preliminary data.</text>
</comment>
<dbReference type="Pfam" id="PF00392">
    <property type="entry name" value="GntR"/>
    <property type="match status" value="1"/>
</dbReference>
<proteinExistence type="predicted"/>
<dbReference type="PANTHER" id="PTHR43537">
    <property type="entry name" value="TRANSCRIPTIONAL REGULATOR, GNTR FAMILY"/>
    <property type="match status" value="1"/>
</dbReference>
<dbReference type="PRINTS" id="PR00035">
    <property type="entry name" value="HTHGNTR"/>
</dbReference>
<evidence type="ECO:0000256" key="1">
    <source>
        <dbReference type="ARBA" id="ARBA00023015"/>
    </source>
</evidence>
<dbReference type="InterPro" id="IPR036388">
    <property type="entry name" value="WH-like_DNA-bd_sf"/>
</dbReference>
<evidence type="ECO:0000313" key="5">
    <source>
        <dbReference type="EMBL" id="KXF75324.1"/>
    </source>
</evidence>
<dbReference type="OrthoDB" id="9812645at2"/>
<dbReference type="CDD" id="cd07377">
    <property type="entry name" value="WHTH_GntR"/>
    <property type="match status" value="1"/>
</dbReference>
<keyword evidence="6" id="KW-1185">Reference proteome</keyword>
<accession>A0A135HQ49</accession>
<dbReference type="PANTHER" id="PTHR43537:SF5">
    <property type="entry name" value="UXU OPERON TRANSCRIPTIONAL REGULATOR"/>
    <property type="match status" value="1"/>
</dbReference>
<protein>
    <submittedName>
        <fullName evidence="5">GntR family transcriptional regulator</fullName>
    </submittedName>
</protein>
<dbReference type="Gene3D" id="1.10.10.10">
    <property type="entry name" value="Winged helix-like DNA-binding domain superfamily/Winged helix DNA-binding domain"/>
    <property type="match status" value="1"/>
</dbReference>
<keyword evidence="1" id="KW-0805">Transcription regulation</keyword>
<dbReference type="SMART" id="SM00345">
    <property type="entry name" value="HTH_GNTR"/>
    <property type="match status" value="1"/>
</dbReference>
<keyword evidence="3" id="KW-0804">Transcription</keyword>
<dbReference type="Pfam" id="PF07729">
    <property type="entry name" value="FCD"/>
    <property type="match status" value="1"/>
</dbReference>
<dbReference type="STRING" id="1494590.ATN84_18825"/>
<dbReference type="Proteomes" id="UP000070107">
    <property type="component" value="Unassembled WGS sequence"/>
</dbReference>
<name>A0A135HQ49_9HYPH</name>
<dbReference type="SMART" id="SM00895">
    <property type="entry name" value="FCD"/>
    <property type="match status" value="1"/>
</dbReference>
<dbReference type="SUPFAM" id="SSF48008">
    <property type="entry name" value="GntR ligand-binding domain-like"/>
    <property type="match status" value="1"/>
</dbReference>
<dbReference type="AlphaFoldDB" id="A0A135HQ49"/>
<dbReference type="InterPro" id="IPR000524">
    <property type="entry name" value="Tscrpt_reg_HTH_GntR"/>
</dbReference>
<dbReference type="GO" id="GO:0003700">
    <property type="term" value="F:DNA-binding transcription factor activity"/>
    <property type="evidence" value="ECO:0007669"/>
    <property type="project" value="InterPro"/>
</dbReference>